<name>A0ABQ0KVL2_MYCCL</name>
<dbReference type="CDD" id="cd00207">
    <property type="entry name" value="fer2"/>
    <property type="match status" value="1"/>
</dbReference>
<comment type="pathway">
    <text evidence="2 16">Carbohydrate metabolism; tricarboxylic acid cycle; fumarate from succinate (eukaryal route): step 1/1.</text>
</comment>
<keyword evidence="16" id="KW-0999">Mitochondrion inner membrane</keyword>
<feature type="domain" description="4Fe-4S ferredoxin-type" evidence="18">
    <location>
        <begin position="885"/>
        <end position="915"/>
    </location>
</feature>
<dbReference type="InterPro" id="IPR036010">
    <property type="entry name" value="2Fe-2S_ferredoxin-like_sf"/>
</dbReference>
<dbReference type="InterPro" id="IPR012675">
    <property type="entry name" value="Beta-grasp_dom_sf"/>
</dbReference>
<dbReference type="PROSITE" id="PS51379">
    <property type="entry name" value="4FE4S_FER_2"/>
    <property type="match status" value="1"/>
</dbReference>
<accession>A0ABQ0KVL2</accession>
<comment type="subcellular location">
    <subcellularLocation>
        <location evidence="1 16">Mitochondrion inner membrane</location>
        <topology evidence="1 16">Peripheral membrane protein</topology>
        <orientation evidence="1 16">Matrix side</orientation>
    </subcellularLocation>
</comment>
<comment type="function">
    <text evidence="16">Iron-sulfur protein (IP) subunit of succinate dehydrogenase (SDH) that is involved in complex II of the mitochondrial electron transport chain and is responsible for transferring electrons from succinate to ubiquinone (coenzyme Q).</text>
</comment>
<keyword evidence="20" id="KW-1185">Reference proteome</keyword>
<evidence type="ECO:0000256" key="16">
    <source>
        <dbReference type="RuleBase" id="RU361237"/>
    </source>
</evidence>
<dbReference type="EC" id="1.3.5.1" evidence="5 16"/>
<dbReference type="SUPFAM" id="SSF46548">
    <property type="entry name" value="alpha-helical ferredoxin"/>
    <property type="match status" value="1"/>
</dbReference>
<evidence type="ECO:0000256" key="10">
    <source>
        <dbReference type="ARBA" id="ARBA00022723"/>
    </source>
</evidence>
<dbReference type="InterPro" id="IPR001041">
    <property type="entry name" value="2Fe-2S_ferredoxin-type"/>
</dbReference>
<dbReference type="NCBIfam" id="TIGR00384">
    <property type="entry name" value="dhsB"/>
    <property type="match status" value="1"/>
</dbReference>
<dbReference type="InterPro" id="IPR009051">
    <property type="entry name" value="Helical_ferredxn"/>
</dbReference>
<evidence type="ECO:0000256" key="11">
    <source>
        <dbReference type="ARBA" id="ARBA00023002"/>
    </source>
</evidence>
<keyword evidence="13 16" id="KW-0411">Iron-sulfur</keyword>
<evidence type="ECO:0000256" key="15">
    <source>
        <dbReference type="ARBA" id="ARBA00049220"/>
    </source>
</evidence>
<dbReference type="InterPro" id="IPR004489">
    <property type="entry name" value="Succ_DH/fum_Rdtase_Fe-S"/>
</dbReference>
<dbReference type="PANTHER" id="PTHR11921">
    <property type="entry name" value="SUCCINATE DEHYDROGENASE IRON-SULFUR PROTEIN"/>
    <property type="match status" value="1"/>
</dbReference>
<evidence type="ECO:0000256" key="12">
    <source>
        <dbReference type="ARBA" id="ARBA00023004"/>
    </source>
</evidence>
<dbReference type="InterPro" id="IPR029044">
    <property type="entry name" value="Nucleotide-diphossugar_trans"/>
</dbReference>
<evidence type="ECO:0000256" key="2">
    <source>
        <dbReference type="ARBA" id="ARBA00004788"/>
    </source>
</evidence>
<evidence type="ECO:0000256" key="6">
    <source>
        <dbReference type="ARBA" id="ARBA00016766"/>
    </source>
</evidence>
<keyword evidence="10 16" id="KW-0479">Metal-binding</keyword>
<dbReference type="SUPFAM" id="SSF54292">
    <property type="entry name" value="2Fe-2S ferredoxin-like"/>
    <property type="match status" value="1"/>
</dbReference>
<keyword evidence="11" id="KW-0560">Oxidoreductase</keyword>
<evidence type="ECO:0000256" key="5">
    <source>
        <dbReference type="ARBA" id="ARBA00012792"/>
    </source>
</evidence>
<keyword evidence="7 16" id="KW-0004">4Fe-4S</keyword>
<evidence type="ECO:0000256" key="1">
    <source>
        <dbReference type="ARBA" id="ARBA00004443"/>
    </source>
</evidence>
<dbReference type="InterPro" id="IPR025192">
    <property type="entry name" value="Succ_DH/fum_Rdtase_N"/>
</dbReference>
<protein>
    <recommendedName>
        <fullName evidence="6 16">Succinate dehydrogenase [ubiquinone] iron-sulfur subunit, mitochondrial</fullName>
        <ecNumber evidence="5 16">1.3.5.1</ecNumber>
    </recommendedName>
</protein>
<dbReference type="InterPro" id="IPR050573">
    <property type="entry name" value="SDH/FRD_Iron-Sulfur"/>
</dbReference>
<dbReference type="Pfam" id="PF13534">
    <property type="entry name" value="Fer4_17"/>
    <property type="match status" value="1"/>
</dbReference>
<feature type="domain" description="2Fe-2S ferredoxin-type" evidence="17">
    <location>
        <begin position="764"/>
        <end position="843"/>
    </location>
</feature>
<evidence type="ECO:0000259" key="18">
    <source>
        <dbReference type="PROSITE" id="PS51379"/>
    </source>
</evidence>
<keyword evidence="14 16" id="KW-0003">3Fe-4S</keyword>
<dbReference type="Gene3D" id="3.90.550.10">
    <property type="entry name" value="Spore Coat Polysaccharide Biosynthesis Protein SpsA, Chain A"/>
    <property type="match status" value="1"/>
</dbReference>
<keyword evidence="16" id="KW-0496">Mitochondrion</keyword>
<dbReference type="PROSITE" id="PS00197">
    <property type="entry name" value="2FE2S_FER_1"/>
    <property type="match status" value="1"/>
</dbReference>
<reference evidence="19" key="1">
    <citation type="submission" date="2014-09" db="EMBL/GenBank/DDBJ databases">
        <title>Genome sequence of the luminous mushroom Mycena chlorophos for searching fungal bioluminescence genes.</title>
        <authorList>
            <person name="Tanaka Y."/>
            <person name="Kasuga D."/>
            <person name="Oba Y."/>
            <person name="Hase S."/>
            <person name="Sato K."/>
            <person name="Oba Y."/>
            <person name="Sakakibara Y."/>
        </authorList>
    </citation>
    <scope>NUCLEOTIDE SEQUENCE</scope>
</reference>
<evidence type="ECO:0000256" key="7">
    <source>
        <dbReference type="ARBA" id="ARBA00022485"/>
    </source>
</evidence>
<evidence type="ECO:0000256" key="9">
    <source>
        <dbReference type="ARBA" id="ARBA00022714"/>
    </source>
</evidence>
<comment type="catalytic activity">
    <reaction evidence="15">
        <text>a quinone + succinate = fumarate + a quinol</text>
        <dbReference type="Rhea" id="RHEA:40523"/>
        <dbReference type="ChEBI" id="CHEBI:24646"/>
        <dbReference type="ChEBI" id="CHEBI:29806"/>
        <dbReference type="ChEBI" id="CHEBI:30031"/>
        <dbReference type="ChEBI" id="CHEBI:132124"/>
        <dbReference type="EC" id="1.3.5.1"/>
    </reaction>
</comment>
<comment type="subunit">
    <text evidence="4">Component of complex II composed of four subunits: a flavoprotein (FP), an iron-sulfur protein (IP), and a cytochrome b composed of a large and a small subunit.</text>
</comment>
<dbReference type="Proteomes" id="UP000815677">
    <property type="component" value="Unassembled WGS sequence"/>
</dbReference>
<evidence type="ECO:0000313" key="19">
    <source>
        <dbReference type="EMBL" id="GAT42973.1"/>
    </source>
</evidence>
<proteinExistence type="inferred from homology"/>
<dbReference type="InterPro" id="IPR017900">
    <property type="entry name" value="4Fe4S_Fe_S_CS"/>
</dbReference>
<dbReference type="NCBIfam" id="NF004616">
    <property type="entry name" value="PRK05950.1"/>
    <property type="match status" value="1"/>
</dbReference>
<evidence type="ECO:0000259" key="17">
    <source>
        <dbReference type="PROSITE" id="PS51085"/>
    </source>
</evidence>
<keyword evidence="8" id="KW-0816">Tricarboxylic acid cycle</keyword>
<dbReference type="EMBL" id="DF838442">
    <property type="protein sequence ID" value="GAT42973.1"/>
    <property type="molecule type" value="Genomic_DNA"/>
</dbReference>
<keyword evidence="16" id="KW-0472">Membrane</keyword>
<dbReference type="InterPro" id="IPR006058">
    <property type="entry name" value="2Fe2S_fd_BS"/>
</dbReference>
<comment type="similarity">
    <text evidence="3 16">Belongs to the succinate dehydrogenase/fumarate reductase iron-sulfur protein family.</text>
</comment>
<dbReference type="PANTHER" id="PTHR11921:SF29">
    <property type="entry name" value="SUCCINATE DEHYDROGENASE [UBIQUINONE] IRON-SULFUR SUBUNIT, MITOCHONDRIAL"/>
    <property type="match status" value="1"/>
</dbReference>
<organism evidence="19 20">
    <name type="scientific">Mycena chlorophos</name>
    <name type="common">Agaric fungus</name>
    <name type="synonym">Agaricus chlorophos</name>
    <dbReference type="NCBI Taxonomy" id="658473"/>
    <lineage>
        <taxon>Eukaryota</taxon>
        <taxon>Fungi</taxon>
        <taxon>Dikarya</taxon>
        <taxon>Basidiomycota</taxon>
        <taxon>Agaricomycotina</taxon>
        <taxon>Agaricomycetes</taxon>
        <taxon>Agaricomycetidae</taxon>
        <taxon>Agaricales</taxon>
        <taxon>Marasmiineae</taxon>
        <taxon>Mycenaceae</taxon>
        <taxon>Mycena</taxon>
    </lineage>
</organism>
<dbReference type="Gene3D" id="3.10.20.30">
    <property type="match status" value="1"/>
</dbReference>
<gene>
    <name evidence="19" type="ORF">MCHLO_00666</name>
</gene>
<dbReference type="Gene3D" id="1.10.1060.10">
    <property type="entry name" value="Alpha-helical ferredoxin"/>
    <property type="match status" value="1"/>
</dbReference>
<evidence type="ECO:0000313" key="20">
    <source>
        <dbReference type="Proteomes" id="UP000815677"/>
    </source>
</evidence>
<dbReference type="InterPro" id="IPR017896">
    <property type="entry name" value="4Fe4S_Fe-S-bd"/>
</dbReference>
<evidence type="ECO:0000256" key="14">
    <source>
        <dbReference type="ARBA" id="ARBA00023291"/>
    </source>
</evidence>
<evidence type="ECO:0000256" key="4">
    <source>
        <dbReference type="ARBA" id="ARBA00011421"/>
    </source>
</evidence>
<comment type="cofactor">
    <cofactor evidence="16">
        <name>[4Fe-4S] cluster</name>
        <dbReference type="ChEBI" id="CHEBI:49883"/>
    </cofactor>
    <text evidence="16">Binds 1 [4Fe-4S] cluster.</text>
</comment>
<evidence type="ECO:0000256" key="3">
    <source>
        <dbReference type="ARBA" id="ARBA00009433"/>
    </source>
</evidence>
<dbReference type="SUPFAM" id="SSF53448">
    <property type="entry name" value="Nucleotide-diphospho-sugar transferases"/>
    <property type="match status" value="1"/>
</dbReference>
<evidence type="ECO:0000256" key="8">
    <source>
        <dbReference type="ARBA" id="ARBA00022532"/>
    </source>
</evidence>
<sequence>MLLQRRISRCLIRVVPFLVVFYIVFSTQNGVPPDPPPKNSTRLTGETQEPFSGSLTAIIPVTRSSLPSFKDTLATLIGPSTCVTKVLVTCPEPLLAETRHAIQRAVRVASNNQQPDITLHPSPDSSSSVLGTVFTLLETTDRVLVLDEDGFEGLSQRTRQSLLCPAAGNIPVGPRGVVSANHSCAIPSMQLQKAVYLLPPFTIPASLVEPADSWAAVGHVVSRSLGNKLGGLVQSFGDVDSRHCGGQLSSLDQWQPPRPPFTEMYAPSNGELGVFVFLLPSRNIMNLILPMICAMHETGHEVKVMLYAEVRASSAVWGSSTCYLQYESFGERNEEAVVLHKMQDWMEQQDQRADVVFALNELPRLAAWNDGTTLIRIPREDLQFSHWMGTLSLREWLHWNVLRIDVSVITQDRPQSLQRLLASLSRGRFFGDTVNIRLNLEQSSDMKTIRIVRDYTWKHGSVFTHRRVVQGGLIPAVVESWYPHSDDEYGLLLEDDVELSPLFYVWVKLAILRYRYGEQRDSSRNLFGVSLYQQKNTELHPEGRKAFNARSLFAEHKIKNPATPYLSQIPCSWGAVYFPEHWREFHNYLASRLSEAKMEIGQNVVPDVRSNNWSRSWKKYMIELVYLRSYVMLYPNYGDFASFSTNHVEVGSHVKERPKEKQDAFRVPLIELDEIWRVLDELPGKSLPPYEALPVVENGGHLIGWAIIPTQAGLELPATTMSLPRLARSFSSSAARRLATPVAQKPVLNKEFKIYRWNPDEPATKPTLQSYTIDLNQTGPMILDALIKIKNEMDPTLTFRRSCREGICGSCAMNIDGQNTLACLCRIDRESGKDTKIYPLPHMYVVKDLVPDLTLFYKQYKSIKPYLQNPNPPADGTEFLQSVEDRKKLDGMYECILCACCSTSCPSYWWNQDEYLGPATLMQAYRWIADSRDTQTAERKEVLQNEMSLYRCHTIFNCSRTCPKGLNPALAIAKIKLELAAE</sequence>
<dbReference type="Pfam" id="PF13085">
    <property type="entry name" value="Fer2_3"/>
    <property type="match status" value="1"/>
</dbReference>
<keyword evidence="12 16" id="KW-0408">Iron</keyword>
<comment type="cofactor">
    <cofactor evidence="16">
        <name>[3Fe-4S] cluster</name>
        <dbReference type="ChEBI" id="CHEBI:21137"/>
    </cofactor>
    <text evidence="16">Binds 1 [3Fe-4S] cluster.</text>
</comment>
<dbReference type="PROSITE" id="PS51085">
    <property type="entry name" value="2FE2S_FER_2"/>
    <property type="match status" value="1"/>
</dbReference>
<dbReference type="PROSITE" id="PS00198">
    <property type="entry name" value="4FE4S_FER_1"/>
    <property type="match status" value="1"/>
</dbReference>
<comment type="cofactor">
    <cofactor evidence="16">
        <name>[2Fe-2S] cluster</name>
        <dbReference type="ChEBI" id="CHEBI:190135"/>
    </cofactor>
    <text evidence="16">Binds 1 [2Fe-2S] cluster.</text>
</comment>
<keyword evidence="9 16" id="KW-0001">2Fe-2S</keyword>
<evidence type="ECO:0000256" key="13">
    <source>
        <dbReference type="ARBA" id="ARBA00023014"/>
    </source>
</evidence>